<organism evidence="3 4">
    <name type="scientific">Smittium simulii</name>
    <dbReference type="NCBI Taxonomy" id="133385"/>
    <lineage>
        <taxon>Eukaryota</taxon>
        <taxon>Fungi</taxon>
        <taxon>Fungi incertae sedis</taxon>
        <taxon>Zoopagomycota</taxon>
        <taxon>Kickxellomycotina</taxon>
        <taxon>Harpellomycetes</taxon>
        <taxon>Harpellales</taxon>
        <taxon>Legeriomycetaceae</taxon>
        <taxon>Smittium</taxon>
    </lineage>
</organism>
<evidence type="ECO:0000313" key="4">
    <source>
        <dbReference type="Proteomes" id="UP000245383"/>
    </source>
</evidence>
<accession>A0A2T9YL45</accession>
<dbReference type="PROSITE" id="PS51083">
    <property type="entry name" value="ZF_HIT"/>
    <property type="match status" value="1"/>
</dbReference>
<proteinExistence type="predicted"/>
<reference evidence="3 4" key="1">
    <citation type="journal article" date="2018" name="MBio">
        <title>Comparative Genomics Reveals the Core Gene Toolbox for the Fungus-Insect Symbiosis.</title>
        <authorList>
            <person name="Wang Y."/>
            <person name="Stata M."/>
            <person name="Wang W."/>
            <person name="Stajich J.E."/>
            <person name="White M.M."/>
            <person name="Moncalvo J.M."/>
        </authorList>
    </citation>
    <scope>NUCLEOTIDE SEQUENCE [LARGE SCALE GENOMIC DNA]</scope>
    <source>
        <strain evidence="3 4">SWE-8-4</strain>
    </source>
</reference>
<gene>
    <name evidence="3" type="ORF">BB561_003479</name>
</gene>
<name>A0A2T9YL45_9FUNG</name>
<comment type="caution">
    <text evidence="3">The sequence shown here is derived from an EMBL/GenBank/DDBJ whole genome shotgun (WGS) entry which is preliminary data.</text>
</comment>
<dbReference type="OrthoDB" id="18412at2759"/>
<dbReference type="Gene3D" id="3.30.60.190">
    <property type="match status" value="1"/>
</dbReference>
<evidence type="ECO:0000259" key="2">
    <source>
        <dbReference type="PROSITE" id="PS51083"/>
    </source>
</evidence>
<dbReference type="GO" id="GO:0008270">
    <property type="term" value="F:zinc ion binding"/>
    <property type="evidence" value="ECO:0007669"/>
    <property type="project" value="UniProtKB-UniRule"/>
</dbReference>
<evidence type="ECO:0000256" key="1">
    <source>
        <dbReference type="PROSITE-ProRule" id="PRU00453"/>
    </source>
</evidence>
<keyword evidence="1" id="KW-0479">Metal-binding</keyword>
<dbReference type="Pfam" id="PF04438">
    <property type="entry name" value="zf-HIT"/>
    <property type="match status" value="1"/>
</dbReference>
<dbReference type="AlphaFoldDB" id="A0A2T9YL45"/>
<dbReference type="EMBL" id="MBFR01000140">
    <property type="protein sequence ID" value="PVU93070.1"/>
    <property type="molecule type" value="Genomic_DNA"/>
</dbReference>
<dbReference type="SUPFAM" id="SSF144232">
    <property type="entry name" value="HIT/MYND zinc finger-like"/>
    <property type="match status" value="1"/>
</dbReference>
<dbReference type="InterPro" id="IPR007529">
    <property type="entry name" value="Znf_HIT"/>
</dbReference>
<sequence length="167" mass="19025">MDDKNICSICDLSVSKYKCSSCYAPYCSVKCYKTHKNIAELKTELENPNIKQVINEILNSDNPLETLKIARNKVQDFEKFVTMLLPVLNKTWKVDILIANARDKSISSSNRKYEHRSQLALSNLGGHLHRFKKHDSTGQLNQMTQGLPGNYVKNVLSIDWSGTHPKQ</sequence>
<protein>
    <recommendedName>
        <fullName evidence="2">HIT-type domain-containing protein</fullName>
    </recommendedName>
</protein>
<dbReference type="CDD" id="cd23024">
    <property type="entry name" value="zf-HIT_ZNHIT2-3"/>
    <property type="match status" value="1"/>
</dbReference>
<dbReference type="STRING" id="133385.A0A2T9YL45"/>
<keyword evidence="4" id="KW-1185">Reference proteome</keyword>
<dbReference type="Proteomes" id="UP000245383">
    <property type="component" value="Unassembled WGS sequence"/>
</dbReference>
<keyword evidence="1" id="KW-0863">Zinc-finger</keyword>
<evidence type="ECO:0000313" key="3">
    <source>
        <dbReference type="EMBL" id="PVU93070.1"/>
    </source>
</evidence>
<feature type="domain" description="HIT-type" evidence="2">
    <location>
        <begin position="7"/>
        <end position="41"/>
    </location>
</feature>
<keyword evidence="1" id="KW-0862">Zinc</keyword>